<dbReference type="KEGG" id="pyr:P186_1905"/>
<dbReference type="GeneID" id="11596398"/>
<dbReference type="EMBL" id="CP003098">
    <property type="protein sequence ID" value="AET33307.1"/>
    <property type="molecule type" value="Genomic_DNA"/>
</dbReference>
<accession>G7VHL6</accession>
<dbReference type="AlphaFoldDB" id="G7VHL6"/>
<dbReference type="PANTHER" id="PTHR34309">
    <property type="entry name" value="SLR1406 PROTEIN"/>
    <property type="match status" value="1"/>
</dbReference>
<reference evidence="1 2" key="1">
    <citation type="journal article" date="2012" name="J. Bacteriol.">
        <title>Complete genome sequence of strain 1860, a crenarchaeon of the genus pyrobaculum able to grow with various electron acceptors.</title>
        <authorList>
            <person name="Mardanov A.V."/>
            <person name="Gumerov V.M."/>
            <person name="Slobodkina G.B."/>
            <person name="Beletsky A.V."/>
            <person name="Bonch-Osmolovskaya E.A."/>
            <person name="Ravin N.V."/>
            <person name="Skryabin K.G."/>
        </authorList>
    </citation>
    <scope>NUCLEOTIDE SEQUENCE [LARGE SCALE GENOMIC DNA]</scope>
    <source>
        <strain evidence="1 2">1860</strain>
    </source>
</reference>
<dbReference type="STRING" id="1104324.P186_1905"/>
<keyword evidence="2" id="KW-1185">Reference proteome</keyword>
<dbReference type="Pfam" id="PF03928">
    <property type="entry name" value="HbpS-like"/>
    <property type="match status" value="1"/>
</dbReference>
<dbReference type="HOGENOM" id="CLU_103773_2_2_2"/>
<proteinExistence type="predicted"/>
<gene>
    <name evidence="1" type="ORF">P186_1905</name>
</gene>
<dbReference type="OrthoDB" id="28396at2157"/>
<dbReference type="RefSeq" id="WP_014289132.1">
    <property type="nucleotide sequence ID" value="NC_016645.1"/>
</dbReference>
<evidence type="ECO:0000313" key="1">
    <source>
        <dbReference type="EMBL" id="AET33307.1"/>
    </source>
</evidence>
<dbReference type="Proteomes" id="UP000005867">
    <property type="component" value="Chromosome"/>
</dbReference>
<dbReference type="InterPro" id="IPR005624">
    <property type="entry name" value="PduO/GlcC-like"/>
</dbReference>
<protein>
    <submittedName>
        <fullName evidence="1">GlcG-like protein</fullName>
    </submittedName>
</protein>
<dbReference type="Gene3D" id="3.30.450.150">
    <property type="entry name" value="Haem-degrading domain"/>
    <property type="match status" value="1"/>
</dbReference>
<dbReference type="PANTHER" id="PTHR34309:SF1">
    <property type="entry name" value="PROTEIN GLCG"/>
    <property type="match status" value="1"/>
</dbReference>
<organism evidence="1 2">
    <name type="scientific">Pyrobaculum ferrireducens</name>
    <dbReference type="NCBI Taxonomy" id="1104324"/>
    <lineage>
        <taxon>Archaea</taxon>
        <taxon>Thermoproteota</taxon>
        <taxon>Thermoprotei</taxon>
        <taxon>Thermoproteales</taxon>
        <taxon>Thermoproteaceae</taxon>
        <taxon>Pyrobaculum</taxon>
    </lineage>
</organism>
<dbReference type="eggNOG" id="arCOG07054">
    <property type="taxonomic scope" value="Archaea"/>
</dbReference>
<dbReference type="InterPro" id="IPR038084">
    <property type="entry name" value="PduO/GlcC-like_sf"/>
</dbReference>
<name>G7VHL6_9CREN</name>
<sequence>MKVFDAVARGVSKAEQMGIKVSIAVVDENGEVVAIYKMPGAYVFSPWVAYLKARTAAVFRRSTAELAERAAQNLPFYIGLTIHAGLIFGKGGLPVSSNSFRGAVGVSGGTGDQDEEVAKAVAEALHS</sequence>
<dbReference type="SUPFAM" id="SSF143744">
    <property type="entry name" value="GlcG-like"/>
    <property type="match status" value="1"/>
</dbReference>
<dbReference type="InterPro" id="IPR052517">
    <property type="entry name" value="GlcG_carb_metab_protein"/>
</dbReference>
<evidence type="ECO:0000313" key="2">
    <source>
        <dbReference type="Proteomes" id="UP000005867"/>
    </source>
</evidence>
<dbReference type="BioCyc" id="PSP1104324:GJSN-1863-MONOMER"/>